<feature type="signal peptide" evidence="1">
    <location>
        <begin position="1"/>
        <end position="22"/>
    </location>
</feature>
<reference evidence="4 5" key="1">
    <citation type="submission" date="2022-12" db="EMBL/GenBank/DDBJ databases">
        <title>Chromosome-level genome of Tegillarca granosa.</title>
        <authorList>
            <person name="Kim J."/>
        </authorList>
    </citation>
    <scope>NUCLEOTIDE SEQUENCE [LARGE SCALE GENOMIC DNA]</scope>
    <source>
        <strain evidence="4">Teg-2019</strain>
        <tissue evidence="4">Adductor muscle</tissue>
    </source>
</reference>
<dbReference type="EMBL" id="JARBDR010000918">
    <property type="protein sequence ID" value="KAJ8301346.1"/>
    <property type="molecule type" value="Genomic_DNA"/>
</dbReference>
<dbReference type="InterPro" id="IPR013694">
    <property type="entry name" value="VIT"/>
</dbReference>
<dbReference type="Pfam" id="PF08487">
    <property type="entry name" value="VIT"/>
    <property type="match status" value="3"/>
</dbReference>
<dbReference type="PROSITE" id="PS51468">
    <property type="entry name" value="VIT"/>
    <property type="match status" value="1"/>
</dbReference>
<sequence length="1318" mass="148552">MASDIWFYISVFVFSSGILTQGQEEPSIYFLHVRSDIRYRYATTLVTSKVVNPAQVSREVLNINGVIYIGEVKEKEEARQQYEQAKSKGQSSGHISVKPRHANIFNMAVNVEAMGKVTFNLTYEERVTRKLGKYRHVIYINPGQPVEDFQIELSLLESREITSVKVLPIQNDILTNTNTETDESNDMAIILRPTAKSAYILYNSSLEDQTRRDPSGISGQFVVEYNVDRQTNAGDLLVVNGYFVHYFDFDDIEPFSKDMVFLLDVSDSMRGRKLEQLKAAMFEILDDVHENDRLNIITFSSSVRYWKGHQLIRATKENINSAKKFIKNFHAHESTNIDLAMKSGIQLLSQKSQNQRAPVLIFLTDGRATVGEILPDNILNNVLTWNEGAIPIFSLSFGEKGDYNFVRRVAAQNNGFGRKIFEDSDSDLQIKGFYDEIATVLLKNLTFTYLNTSVDKESLTQLKFNTYFVGSEILVAGKLTNGESNSITVSVSSASLRGFIQLNNYSFVTPFTSMVVTLPNATETQSLENSFEDTAIPPRTGFVAKKSNINFAPNMSIRFHIHSEIKYRFARTVISSTVENIADKAEEIKFDVAIPNNAFISNMTIPRRANKFQLRVNVEAKKLATFNLTYEELLRRHTGKYEHTIYISPGKPVHDFKVDVSILESRDIKKLKVPEIRQDIIQSKDSLQTDSLTNAVIKQPVPTEANIEYCPTVDEQKSVSASGISGQLVVEYDVDRNKDAGDILVSGGYFVHFFGASGIPPLPKQILFVLDKSGSMIGKKMDHLKQAMLNILKDIKENDEFNFIMFDKIVKIWSPSRMVLGLKENKDSAIYFLNNELKARGGLHGTEHITNNILNQNTDHVPMFGLAFGERANLELVNKLAIQNSGFSRKIFTDSDADLQIQGFYDEISTVVMTNVTFQYLESEVDLDSVTDSYVNTLFDGSEHVVSGETTANELSNIQSLVQGNGADGMLVLRNPLFLTQSRIQYFELGRFTERLYAFLVIKKLIQKIEASNLKDTQSEKELLSLSLKISKMIDKLVSLLWILFLTDVQSAVVENKPVATDVHPYIQQLHIQSDIRYRFSTTIVKSKMIDGKIHVGEVKEKAAAKKQFEDAKALGQSAGPRETNKFNIEVNLAAKGTVNFVLTYQELLRRKLGLYEHVTYINPGQLVEDFKVEVAIQESREISTLEVPAAKEGFVNPKPADTGIQGLTINHDPTSKSAYILYQPTLEQQKLVSEKGVAGQFVVKYGVNREENAGEILLVNGYFVHYFAVDSAFTMPKDVLFVLDTSGSMNGRKIIQLRDAMLNILADVQPKDKYQYK</sequence>
<dbReference type="SMART" id="SM00609">
    <property type="entry name" value="VIT"/>
    <property type="match status" value="3"/>
</dbReference>
<dbReference type="Pfam" id="PF13768">
    <property type="entry name" value="VWA_3"/>
    <property type="match status" value="1"/>
</dbReference>
<accession>A0ABQ9EBY9</accession>
<dbReference type="InterPro" id="IPR036465">
    <property type="entry name" value="vWFA_dom_sf"/>
</dbReference>
<comment type="caution">
    <text evidence="4">The sequence shown here is derived from an EMBL/GenBank/DDBJ whole genome shotgun (WGS) entry which is preliminary data.</text>
</comment>
<evidence type="ECO:0000259" key="3">
    <source>
        <dbReference type="PROSITE" id="PS51468"/>
    </source>
</evidence>
<dbReference type="PANTHER" id="PTHR10338:SF108">
    <property type="entry name" value="INTER-ALPHA-TRYPSIN INHIBITOR HEAVY CHAIN H4-LIKE PROTEIN"/>
    <property type="match status" value="1"/>
</dbReference>
<keyword evidence="5" id="KW-1185">Reference proteome</keyword>
<feature type="domain" description="VWFA" evidence="2">
    <location>
        <begin position="258"/>
        <end position="437"/>
    </location>
</feature>
<feature type="chain" id="PRO_5045555607" description="Inter-alpha-trypsin inhibitor heavy chain H3" evidence="1">
    <location>
        <begin position="23"/>
        <end position="1318"/>
    </location>
</feature>
<evidence type="ECO:0008006" key="6">
    <source>
        <dbReference type="Google" id="ProtNLM"/>
    </source>
</evidence>
<dbReference type="Gene3D" id="3.40.50.410">
    <property type="entry name" value="von Willebrand factor, type A domain"/>
    <property type="match status" value="2"/>
</dbReference>
<keyword evidence="1" id="KW-0732">Signal</keyword>
<dbReference type="Proteomes" id="UP001217089">
    <property type="component" value="Unassembled WGS sequence"/>
</dbReference>
<dbReference type="PANTHER" id="PTHR10338">
    <property type="entry name" value="INTER-ALPHA-TRYPSIN INHIBITOR HEAVY CHAIN FAMILY MEMBER"/>
    <property type="match status" value="1"/>
</dbReference>
<dbReference type="SUPFAM" id="SSF53300">
    <property type="entry name" value="vWA-like"/>
    <property type="match status" value="3"/>
</dbReference>
<evidence type="ECO:0000259" key="2">
    <source>
        <dbReference type="PROSITE" id="PS50234"/>
    </source>
</evidence>
<feature type="domain" description="VIT" evidence="3">
    <location>
        <begin position="1"/>
        <end position="125"/>
    </location>
</feature>
<evidence type="ECO:0000313" key="4">
    <source>
        <dbReference type="EMBL" id="KAJ8301346.1"/>
    </source>
</evidence>
<evidence type="ECO:0000313" key="5">
    <source>
        <dbReference type="Proteomes" id="UP001217089"/>
    </source>
</evidence>
<protein>
    <recommendedName>
        <fullName evidence="6">Inter-alpha-trypsin inhibitor heavy chain H3</fullName>
    </recommendedName>
</protein>
<organism evidence="4 5">
    <name type="scientific">Tegillarca granosa</name>
    <name type="common">Malaysian cockle</name>
    <name type="synonym">Anadara granosa</name>
    <dbReference type="NCBI Taxonomy" id="220873"/>
    <lineage>
        <taxon>Eukaryota</taxon>
        <taxon>Metazoa</taxon>
        <taxon>Spiralia</taxon>
        <taxon>Lophotrochozoa</taxon>
        <taxon>Mollusca</taxon>
        <taxon>Bivalvia</taxon>
        <taxon>Autobranchia</taxon>
        <taxon>Pteriomorphia</taxon>
        <taxon>Arcoida</taxon>
        <taxon>Arcoidea</taxon>
        <taxon>Arcidae</taxon>
        <taxon>Tegillarca</taxon>
    </lineage>
</organism>
<dbReference type="InterPro" id="IPR050934">
    <property type="entry name" value="ITIH"/>
</dbReference>
<dbReference type="SMART" id="SM00327">
    <property type="entry name" value="VWA"/>
    <property type="match status" value="2"/>
</dbReference>
<dbReference type="Pfam" id="PF00092">
    <property type="entry name" value="VWA"/>
    <property type="match status" value="1"/>
</dbReference>
<proteinExistence type="predicted"/>
<gene>
    <name evidence="4" type="ORF">KUTeg_020333</name>
</gene>
<name>A0ABQ9EBY9_TEGGR</name>
<dbReference type="InterPro" id="IPR002035">
    <property type="entry name" value="VWF_A"/>
</dbReference>
<dbReference type="PROSITE" id="PS50234">
    <property type="entry name" value="VWFA"/>
    <property type="match status" value="1"/>
</dbReference>
<evidence type="ECO:0000256" key="1">
    <source>
        <dbReference type="SAM" id="SignalP"/>
    </source>
</evidence>